<proteinExistence type="predicted"/>
<accession>A0A0A9G6K0</accession>
<evidence type="ECO:0000313" key="2">
    <source>
        <dbReference type="EMBL" id="JAE16318.1"/>
    </source>
</evidence>
<name>A0A0A9G6K0_ARUDO</name>
<dbReference type="AlphaFoldDB" id="A0A0A9G6K0"/>
<protein>
    <submittedName>
        <fullName evidence="2">Uncharacterized protein</fullName>
    </submittedName>
</protein>
<reference evidence="2" key="2">
    <citation type="journal article" date="2015" name="Data Brief">
        <title>Shoot transcriptome of the giant reed, Arundo donax.</title>
        <authorList>
            <person name="Barrero R.A."/>
            <person name="Guerrero F.D."/>
            <person name="Moolhuijzen P."/>
            <person name="Goolsby J.A."/>
            <person name="Tidwell J."/>
            <person name="Bellgard S.E."/>
            <person name="Bellgard M.I."/>
        </authorList>
    </citation>
    <scope>NUCLEOTIDE SEQUENCE</scope>
    <source>
        <tissue evidence="2">Shoot tissue taken approximately 20 cm above the soil surface</tissue>
    </source>
</reference>
<reference evidence="2" key="1">
    <citation type="submission" date="2014-09" db="EMBL/GenBank/DDBJ databases">
        <authorList>
            <person name="Magalhaes I.L.F."/>
            <person name="Oliveira U."/>
            <person name="Santos F.R."/>
            <person name="Vidigal T.H.D.A."/>
            <person name="Brescovit A.D."/>
            <person name="Santos A.J."/>
        </authorList>
    </citation>
    <scope>NUCLEOTIDE SEQUENCE</scope>
    <source>
        <tissue evidence="2">Shoot tissue taken approximately 20 cm above the soil surface</tissue>
    </source>
</reference>
<feature type="region of interest" description="Disordered" evidence="1">
    <location>
        <begin position="40"/>
        <end position="60"/>
    </location>
</feature>
<sequence>MDDAEAINKNHRGDGATSCIGPARGSLRTVAARPLRAVTVKGRNGRSSEQLVETEQHKDQQQALASSSNCSCLRLPELLLVVVVGGRRASPAQLSLCSFSIFKTMYNAGNGAAIRSSIPGSTK</sequence>
<feature type="region of interest" description="Disordered" evidence="1">
    <location>
        <begin position="1"/>
        <end position="22"/>
    </location>
</feature>
<evidence type="ECO:0000256" key="1">
    <source>
        <dbReference type="SAM" id="MobiDB-lite"/>
    </source>
</evidence>
<feature type="compositionally biased region" description="Basic and acidic residues" evidence="1">
    <location>
        <begin position="1"/>
        <end position="14"/>
    </location>
</feature>
<dbReference type="EMBL" id="GBRH01181578">
    <property type="protein sequence ID" value="JAE16318.1"/>
    <property type="molecule type" value="Transcribed_RNA"/>
</dbReference>
<organism evidence="2">
    <name type="scientific">Arundo donax</name>
    <name type="common">Giant reed</name>
    <name type="synonym">Donax arundinaceus</name>
    <dbReference type="NCBI Taxonomy" id="35708"/>
    <lineage>
        <taxon>Eukaryota</taxon>
        <taxon>Viridiplantae</taxon>
        <taxon>Streptophyta</taxon>
        <taxon>Embryophyta</taxon>
        <taxon>Tracheophyta</taxon>
        <taxon>Spermatophyta</taxon>
        <taxon>Magnoliopsida</taxon>
        <taxon>Liliopsida</taxon>
        <taxon>Poales</taxon>
        <taxon>Poaceae</taxon>
        <taxon>PACMAD clade</taxon>
        <taxon>Arundinoideae</taxon>
        <taxon>Arundineae</taxon>
        <taxon>Arundo</taxon>
    </lineage>
</organism>